<sequence>MPREPDMIDLDESLSPWREARPWVSPFPEWGEAAAYGAATAVARRGGLTLKWEPGDEEWILLAGEKAYEGMCSLFFPLFLAVPDLVPVIATAAPLTAVVPITDFGTEDLRCSPDLLRATLLRYGWNDDFDPEAFCAHDLFVESI</sequence>
<evidence type="ECO:0000313" key="2">
    <source>
        <dbReference type="Proteomes" id="UP001589693"/>
    </source>
</evidence>
<comment type="caution">
    <text evidence="1">The sequence shown here is derived from an EMBL/GenBank/DDBJ whole genome shotgun (WGS) entry which is preliminary data.</text>
</comment>
<gene>
    <name evidence="1" type="ORF">ACFFQA_06950</name>
</gene>
<accession>A0ABV5ZS16</accession>
<reference evidence="1 2" key="1">
    <citation type="submission" date="2024-09" db="EMBL/GenBank/DDBJ databases">
        <authorList>
            <person name="Sun Q."/>
            <person name="Mori K."/>
        </authorList>
    </citation>
    <scope>NUCLEOTIDE SEQUENCE [LARGE SCALE GENOMIC DNA]</scope>
    <source>
        <strain evidence="1 2">TBRC 7907</strain>
    </source>
</reference>
<dbReference type="EMBL" id="JBHLZU010000006">
    <property type="protein sequence ID" value="MFB9903669.1"/>
    <property type="molecule type" value="Genomic_DNA"/>
</dbReference>
<protein>
    <submittedName>
        <fullName evidence="1">Uncharacterized protein</fullName>
    </submittedName>
</protein>
<dbReference type="Proteomes" id="UP001589693">
    <property type="component" value="Unassembled WGS sequence"/>
</dbReference>
<proteinExistence type="predicted"/>
<evidence type="ECO:0000313" key="1">
    <source>
        <dbReference type="EMBL" id="MFB9903669.1"/>
    </source>
</evidence>
<name>A0ABV5ZS16_9PSEU</name>
<organism evidence="1 2">
    <name type="scientific">Allokutzneria oryzae</name>
    <dbReference type="NCBI Taxonomy" id="1378989"/>
    <lineage>
        <taxon>Bacteria</taxon>
        <taxon>Bacillati</taxon>
        <taxon>Actinomycetota</taxon>
        <taxon>Actinomycetes</taxon>
        <taxon>Pseudonocardiales</taxon>
        <taxon>Pseudonocardiaceae</taxon>
        <taxon>Allokutzneria</taxon>
    </lineage>
</organism>
<dbReference type="RefSeq" id="WP_377850824.1">
    <property type="nucleotide sequence ID" value="NZ_JBHLZU010000006.1"/>
</dbReference>
<keyword evidence="2" id="KW-1185">Reference proteome</keyword>